<dbReference type="HAMAP" id="MF_00508">
    <property type="entry name" value="Ribosomal_uS10"/>
    <property type="match status" value="1"/>
</dbReference>
<dbReference type="HOGENOM" id="CLU_122625_0_1_2"/>
<dbReference type="EMBL" id="CP000505">
    <property type="protein sequence ID" value="ABL78050.1"/>
    <property type="molecule type" value="Genomic_DNA"/>
</dbReference>
<evidence type="ECO:0000256" key="1">
    <source>
        <dbReference type="ARBA" id="ARBA00007102"/>
    </source>
</evidence>
<dbReference type="FunFam" id="3.30.70.600:FF:000004">
    <property type="entry name" value="30S ribosomal protein S10"/>
    <property type="match status" value="1"/>
</dbReference>
<sequence>MRSRWVAVPSKVRIRLSSTNIEDLNAVCEEIRQIAQKTGVKMRGPIPLPVKRMRVVTRRAPSGQGYETFDRFELRIHKRLIDLDADERATRLLLRTRVPPTVRVEIEVI</sequence>
<organism evidence="7 8">
    <name type="scientific">Thermofilum pendens (strain DSM 2475 / Hrk 5)</name>
    <dbReference type="NCBI Taxonomy" id="368408"/>
    <lineage>
        <taxon>Archaea</taxon>
        <taxon>Thermoproteota</taxon>
        <taxon>Thermoprotei</taxon>
        <taxon>Thermofilales</taxon>
        <taxon>Thermofilaceae</taxon>
        <taxon>Thermofilum</taxon>
    </lineage>
</organism>
<dbReference type="InterPro" id="IPR036838">
    <property type="entry name" value="Ribosomal_uS10_dom_sf"/>
</dbReference>
<keyword evidence="2 5" id="KW-0689">Ribosomal protein</keyword>
<dbReference type="eggNOG" id="arCOG01758">
    <property type="taxonomic scope" value="Archaea"/>
</dbReference>
<evidence type="ECO:0000313" key="8">
    <source>
        <dbReference type="Proteomes" id="UP000000641"/>
    </source>
</evidence>
<dbReference type="Pfam" id="PF00338">
    <property type="entry name" value="Ribosomal_S10"/>
    <property type="match status" value="1"/>
</dbReference>
<dbReference type="AlphaFoldDB" id="A1RXX0"/>
<dbReference type="EnsemblBacteria" id="ABL78050">
    <property type="protein sequence ID" value="ABL78050"/>
    <property type="gene ID" value="Tpen_0648"/>
</dbReference>
<comment type="similarity">
    <text evidence="1 5">Belongs to the universal ribosomal protein uS10 family.</text>
</comment>
<dbReference type="STRING" id="368408.Tpen_0648"/>
<evidence type="ECO:0000256" key="2">
    <source>
        <dbReference type="ARBA" id="ARBA00022980"/>
    </source>
</evidence>
<feature type="domain" description="Small ribosomal subunit protein uS10" evidence="6">
    <location>
        <begin position="13"/>
        <end position="107"/>
    </location>
</feature>
<comment type="function">
    <text evidence="5">Involved in the binding of tRNA to the ribosomes.</text>
</comment>
<dbReference type="SMART" id="SM01403">
    <property type="entry name" value="Ribosomal_S10"/>
    <property type="match status" value="1"/>
</dbReference>
<reference evidence="8" key="1">
    <citation type="journal article" date="2008" name="J. Bacteriol.">
        <title>Genome sequence of Thermofilum pendens reveals an exceptional loss of biosynthetic pathways without genome reduction.</title>
        <authorList>
            <person name="Anderson I."/>
            <person name="Rodriguez J."/>
            <person name="Susanti D."/>
            <person name="Porat I."/>
            <person name="Reich C."/>
            <person name="Ulrich L.E."/>
            <person name="Elkins J.G."/>
            <person name="Mavromatis K."/>
            <person name="Lykidis A."/>
            <person name="Kim E."/>
            <person name="Thompson L.S."/>
            <person name="Nolan M."/>
            <person name="Land M."/>
            <person name="Copeland A."/>
            <person name="Lapidus A."/>
            <person name="Lucas S."/>
            <person name="Detter C."/>
            <person name="Zhulin I.B."/>
            <person name="Olsen G.J."/>
            <person name="Whitman W."/>
            <person name="Mukhopadhyay B."/>
            <person name="Bristow J."/>
            <person name="Kyrpides N."/>
        </authorList>
    </citation>
    <scope>NUCLEOTIDE SEQUENCE [LARGE SCALE GENOMIC DNA]</scope>
    <source>
        <strain evidence="8">DSM 2475 / Hrk 5</strain>
    </source>
</reference>
<keyword evidence="8" id="KW-1185">Reference proteome</keyword>
<dbReference type="NCBIfam" id="TIGR01046">
    <property type="entry name" value="uS10_euk_arch"/>
    <property type="match status" value="1"/>
</dbReference>
<proteinExistence type="inferred from homology"/>
<evidence type="ECO:0000256" key="5">
    <source>
        <dbReference type="HAMAP-Rule" id="MF_00508"/>
    </source>
</evidence>
<dbReference type="InterPro" id="IPR001848">
    <property type="entry name" value="Ribosomal_uS10"/>
</dbReference>
<dbReference type="PRINTS" id="PR00971">
    <property type="entry name" value="RIBOSOMALS10"/>
</dbReference>
<dbReference type="Proteomes" id="UP000000641">
    <property type="component" value="Chromosome"/>
</dbReference>
<evidence type="ECO:0000259" key="6">
    <source>
        <dbReference type="SMART" id="SM01403"/>
    </source>
</evidence>
<dbReference type="SUPFAM" id="SSF54999">
    <property type="entry name" value="Ribosomal protein S10"/>
    <property type="match status" value="1"/>
</dbReference>
<evidence type="ECO:0000256" key="4">
    <source>
        <dbReference type="ARBA" id="ARBA00035162"/>
    </source>
</evidence>
<dbReference type="GO" id="GO:0006412">
    <property type="term" value="P:translation"/>
    <property type="evidence" value="ECO:0007669"/>
    <property type="project" value="UniProtKB-UniRule"/>
</dbReference>
<dbReference type="KEGG" id="tpe:Tpen_0648"/>
<protein>
    <recommendedName>
        <fullName evidence="4 5">Small ribosomal subunit protein uS10</fullName>
    </recommendedName>
</protein>
<gene>
    <name evidence="5" type="primary">rps10</name>
    <name evidence="7" type="ordered locus">Tpen_0648</name>
</gene>
<name>A1RXX0_THEPD</name>
<dbReference type="PANTHER" id="PTHR11700">
    <property type="entry name" value="30S RIBOSOMAL PROTEIN S10 FAMILY MEMBER"/>
    <property type="match status" value="1"/>
</dbReference>
<dbReference type="GO" id="GO:0003735">
    <property type="term" value="F:structural constituent of ribosome"/>
    <property type="evidence" value="ECO:0007669"/>
    <property type="project" value="UniProtKB-UniRule"/>
</dbReference>
<dbReference type="InterPro" id="IPR027486">
    <property type="entry name" value="Ribosomal_uS10_dom"/>
</dbReference>
<dbReference type="GO" id="GO:0015935">
    <property type="term" value="C:small ribosomal subunit"/>
    <property type="evidence" value="ECO:0007669"/>
    <property type="project" value="UniProtKB-UniRule"/>
</dbReference>
<accession>A1RXX0</accession>
<dbReference type="GO" id="GO:0000049">
    <property type="term" value="F:tRNA binding"/>
    <property type="evidence" value="ECO:0007669"/>
    <property type="project" value="UniProtKB-UniRule"/>
</dbReference>
<keyword evidence="3 5" id="KW-0687">Ribonucleoprotein</keyword>
<evidence type="ECO:0000313" key="7">
    <source>
        <dbReference type="EMBL" id="ABL78050.1"/>
    </source>
</evidence>
<comment type="subunit">
    <text evidence="5">Part of the 30S ribosomal subunit.</text>
</comment>
<dbReference type="Gene3D" id="3.30.70.600">
    <property type="entry name" value="Ribosomal protein S10 domain"/>
    <property type="match status" value="1"/>
</dbReference>
<dbReference type="InterPro" id="IPR005729">
    <property type="entry name" value="Ribosomal_uS10_euk/arc"/>
</dbReference>
<evidence type="ECO:0000256" key="3">
    <source>
        <dbReference type="ARBA" id="ARBA00023274"/>
    </source>
</evidence>